<dbReference type="Pfam" id="PF02618">
    <property type="entry name" value="YceG"/>
    <property type="match status" value="1"/>
</dbReference>
<dbReference type="GO" id="GO:0008932">
    <property type="term" value="F:lytic endotransglycosylase activity"/>
    <property type="evidence" value="ECO:0007669"/>
    <property type="project" value="UniProtKB-UniRule"/>
</dbReference>
<feature type="site" description="Important for catalytic activity" evidence="7">
    <location>
        <position position="265"/>
    </location>
</feature>
<dbReference type="PANTHER" id="PTHR30518:SF2">
    <property type="entry name" value="ENDOLYTIC MUREIN TRANSGLYCOSYLASE"/>
    <property type="match status" value="1"/>
</dbReference>
<dbReference type="InterPro" id="IPR003770">
    <property type="entry name" value="MLTG-like"/>
</dbReference>
<protein>
    <recommendedName>
        <fullName evidence="7">Endolytic murein transglycosylase</fullName>
        <ecNumber evidence="7">4.2.2.29</ecNumber>
    </recommendedName>
    <alternativeName>
        <fullName evidence="7">Peptidoglycan lytic transglycosylase</fullName>
    </alternativeName>
    <alternativeName>
        <fullName evidence="7">Peptidoglycan polymerization terminase</fullName>
    </alternativeName>
</protein>
<sequence length="419" mass="45965">MLGQRAGNRKRKGLPVSDTNQSNGTPSGQKGPIIPKSASEALRPERVPDPPKRSRKARSQMVIFLNFLMTLVVFVVIAAVAGTYYAFSIYRSPGPLTTNTNFIVRNGAGLNEIANRLESNNIITDQRIFRWLTTTYLHDNETLRAGEYEIKAGASMKDIMELLKSGKSILYSVTLPEGLTVRQIFNKLQADTVLEGDLPSALPAEGSLRPDTYKFTRGTKRTEIVEQMAGAQQKLVEQIWARRDPNAQLANKQDFVTLASIVEKETGLADERAHVASVFLNRLGKGMRLQSDPTIIYGLFGGEGKPSDRPIYQSDLKKETPYNTYIIKGLPPTPIANPGKDALEAVANPWKTQDLYFVADGSGGHVFAATLEEHNANVKRWRKLVAEKGEDPSAIAVDGQPDDATTAPGSGAQQKKKTN</sequence>
<dbReference type="Gene3D" id="3.30.1490.480">
    <property type="entry name" value="Endolytic murein transglycosylase"/>
    <property type="match status" value="1"/>
</dbReference>
<evidence type="ECO:0000313" key="10">
    <source>
        <dbReference type="Proteomes" id="UP000012429"/>
    </source>
</evidence>
<proteinExistence type="inferred from homology"/>
<feature type="transmembrane region" description="Helical" evidence="7">
    <location>
        <begin position="62"/>
        <end position="87"/>
    </location>
</feature>
<dbReference type="EC" id="4.2.2.29" evidence="7"/>
<reference evidence="9 10" key="1">
    <citation type="journal article" date="2012" name="BMC Genomics">
        <title>Genomic basis of broad host range and environmental adaptability of Rhizobium tropici CIAT 899 and Rhizobium sp. PRF 81 which are used in inoculants for common bean (Phaseolus vulgaris L.).</title>
        <authorList>
            <person name="Ormeno-Orrillo E."/>
            <person name="Menna P."/>
            <person name="Almeida L.G."/>
            <person name="Ollero F.J."/>
            <person name="Nicolas M.F."/>
            <person name="Pains Rodrigues E."/>
            <person name="Shigueyoshi Nakatani A."/>
            <person name="Silva Batista J.S."/>
            <person name="Oliveira Chueire L.M."/>
            <person name="Souza R.C."/>
            <person name="Ribeiro Vasconcelos A.T."/>
            <person name="Megias M."/>
            <person name="Hungria M."/>
            <person name="Martinez-Romero E."/>
        </authorList>
    </citation>
    <scope>NUCLEOTIDE SEQUENCE [LARGE SCALE GENOMIC DNA]</scope>
    <source>
        <strain evidence="9 10">PRF 81</strain>
    </source>
</reference>
<comment type="function">
    <text evidence="7">Functions as a peptidoglycan terminase that cleaves nascent peptidoglycan strands endolytically to terminate their elongation.</text>
</comment>
<evidence type="ECO:0000256" key="6">
    <source>
        <dbReference type="ARBA" id="ARBA00023316"/>
    </source>
</evidence>
<dbReference type="PANTHER" id="PTHR30518">
    <property type="entry name" value="ENDOLYTIC MUREIN TRANSGLYCOSYLASE"/>
    <property type="match status" value="1"/>
</dbReference>
<organism evidence="9 10">
    <name type="scientific">Rhizobium freirei PRF 81</name>
    <dbReference type="NCBI Taxonomy" id="363754"/>
    <lineage>
        <taxon>Bacteria</taxon>
        <taxon>Pseudomonadati</taxon>
        <taxon>Pseudomonadota</taxon>
        <taxon>Alphaproteobacteria</taxon>
        <taxon>Hyphomicrobiales</taxon>
        <taxon>Rhizobiaceae</taxon>
        <taxon>Rhizobium/Agrobacterium group</taxon>
        <taxon>Rhizobium</taxon>
    </lineage>
</organism>
<keyword evidence="6 7" id="KW-0961">Cell wall biogenesis/degradation</keyword>
<comment type="similarity">
    <text evidence="7">Belongs to the transglycosylase MltG family.</text>
</comment>
<dbReference type="GO" id="GO:0009252">
    <property type="term" value="P:peptidoglycan biosynthetic process"/>
    <property type="evidence" value="ECO:0007669"/>
    <property type="project" value="UniProtKB-UniRule"/>
</dbReference>
<feature type="compositionally biased region" description="Polar residues" evidence="8">
    <location>
        <begin position="17"/>
        <end position="28"/>
    </location>
</feature>
<dbReference type="HAMAP" id="MF_02065">
    <property type="entry name" value="MltG"/>
    <property type="match status" value="1"/>
</dbReference>
<evidence type="ECO:0000256" key="1">
    <source>
        <dbReference type="ARBA" id="ARBA00022475"/>
    </source>
</evidence>
<accession>N6UYF6</accession>
<gene>
    <name evidence="7" type="primary">mltG</name>
    <name evidence="9" type="ORF">RHSP_18540</name>
</gene>
<name>N6UYF6_9HYPH</name>
<keyword evidence="1 7" id="KW-1003">Cell membrane</keyword>
<dbReference type="GO" id="GO:0071555">
    <property type="term" value="P:cell wall organization"/>
    <property type="evidence" value="ECO:0007669"/>
    <property type="project" value="UniProtKB-KW"/>
</dbReference>
<comment type="subcellular location">
    <subcellularLocation>
        <location evidence="7">Cell inner membrane</location>
        <topology evidence="7">Single-pass membrane protein</topology>
    </subcellularLocation>
</comment>
<dbReference type="GO" id="GO:0005886">
    <property type="term" value="C:plasma membrane"/>
    <property type="evidence" value="ECO:0007669"/>
    <property type="project" value="UniProtKB-SubCell"/>
</dbReference>
<dbReference type="Proteomes" id="UP000012429">
    <property type="component" value="Unassembled WGS sequence"/>
</dbReference>
<dbReference type="AlphaFoldDB" id="N6UYF6"/>
<dbReference type="PATRIC" id="fig|363754.4.peg.4341"/>
<dbReference type="NCBIfam" id="TIGR00247">
    <property type="entry name" value="endolytic transglycosylase MltG"/>
    <property type="match status" value="1"/>
</dbReference>
<evidence type="ECO:0000313" key="9">
    <source>
        <dbReference type="EMBL" id="ENN85806.1"/>
    </source>
</evidence>
<evidence type="ECO:0000256" key="5">
    <source>
        <dbReference type="ARBA" id="ARBA00023239"/>
    </source>
</evidence>
<dbReference type="CDD" id="cd08010">
    <property type="entry name" value="MltG_like"/>
    <property type="match status" value="1"/>
</dbReference>
<evidence type="ECO:0000256" key="2">
    <source>
        <dbReference type="ARBA" id="ARBA00022692"/>
    </source>
</evidence>
<dbReference type="STRING" id="363754.RHSP_18540"/>
<feature type="region of interest" description="Disordered" evidence="8">
    <location>
        <begin position="1"/>
        <end position="55"/>
    </location>
</feature>
<keyword evidence="4 7" id="KW-0472">Membrane</keyword>
<keyword evidence="2 7" id="KW-0812">Transmembrane</keyword>
<feature type="region of interest" description="Disordered" evidence="8">
    <location>
        <begin position="390"/>
        <end position="419"/>
    </location>
</feature>
<dbReference type="EMBL" id="AQHN01000077">
    <property type="protein sequence ID" value="ENN85806.1"/>
    <property type="molecule type" value="Genomic_DNA"/>
</dbReference>
<comment type="catalytic activity">
    <reaction evidence="7">
        <text>a peptidoglycan chain = a peptidoglycan chain with N-acetyl-1,6-anhydromuramyl-[peptide] at the reducing end + a peptidoglycan chain with N-acetylglucosamine at the non-reducing end.</text>
        <dbReference type="EC" id="4.2.2.29"/>
    </reaction>
</comment>
<evidence type="ECO:0000256" key="7">
    <source>
        <dbReference type="HAMAP-Rule" id="MF_02065"/>
    </source>
</evidence>
<keyword evidence="7" id="KW-0997">Cell inner membrane</keyword>
<keyword evidence="5 7" id="KW-0456">Lyase</keyword>
<evidence type="ECO:0000256" key="8">
    <source>
        <dbReference type="SAM" id="MobiDB-lite"/>
    </source>
</evidence>
<comment type="caution">
    <text evidence="9">The sequence shown here is derived from an EMBL/GenBank/DDBJ whole genome shotgun (WGS) entry which is preliminary data.</text>
</comment>
<dbReference type="Gene3D" id="3.30.160.60">
    <property type="entry name" value="Classic Zinc Finger"/>
    <property type="match status" value="1"/>
</dbReference>
<evidence type="ECO:0000256" key="4">
    <source>
        <dbReference type="ARBA" id="ARBA00023136"/>
    </source>
</evidence>
<evidence type="ECO:0000256" key="3">
    <source>
        <dbReference type="ARBA" id="ARBA00022989"/>
    </source>
</evidence>
<keyword evidence="10" id="KW-1185">Reference proteome</keyword>
<keyword evidence="3 7" id="KW-1133">Transmembrane helix</keyword>
<feature type="compositionally biased region" description="Basic and acidic residues" evidence="8">
    <location>
        <begin position="42"/>
        <end position="52"/>
    </location>
</feature>